<dbReference type="GO" id="GO:0016779">
    <property type="term" value="F:nucleotidyltransferase activity"/>
    <property type="evidence" value="ECO:0007669"/>
    <property type="project" value="InterPro"/>
</dbReference>
<dbReference type="EMBL" id="CP042809">
    <property type="protein sequence ID" value="QEE86704.1"/>
    <property type="molecule type" value="Genomic_DNA"/>
</dbReference>
<dbReference type="InterPro" id="IPR002934">
    <property type="entry name" value="Polymerase_NTP_transf_dom"/>
</dbReference>
<evidence type="ECO:0000313" key="2">
    <source>
        <dbReference type="EMBL" id="QEE86704.1"/>
    </source>
</evidence>
<dbReference type="AlphaFoldDB" id="A0A5B9GMZ0"/>
<gene>
    <name evidence="2" type="ORF">EOV40_013255</name>
</gene>
<protein>
    <submittedName>
        <fullName evidence="2">Nucleotidyltransferase domain-containing protein</fullName>
    </submittedName>
</protein>
<dbReference type="SUPFAM" id="SSF81301">
    <property type="entry name" value="Nucleotidyltransferase"/>
    <property type="match status" value="1"/>
</dbReference>
<sequence length="115" mass="13158">MTGQIDITPEERTIVLRILNEIVPDREVRAFGSRVTGKAKPFSDLDLAVMGDEPLPLETRARLEETFSESDLPWKVDVLDWKLTERNFQNLVLSRNVLLKKTIYNSTKNDDEALA</sequence>
<evidence type="ECO:0000259" key="1">
    <source>
        <dbReference type="Pfam" id="PF01909"/>
    </source>
</evidence>
<proteinExistence type="predicted"/>
<dbReference type="CDD" id="cd05403">
    <property type="entry name" value="NT_KNTase_like"/>
    <property type="match status" value="1"/>
</dbReference>
<geneLocation type="plasmid" evidence="2 3">
    <name>unnamed1</name>
</geneLocation>
<reference evidence="2 3" key="1">
    <citation type="submission" date="2019-08" db="EMBL/GenBank/DDBJ databases">
        <title>Acetobacter oryzioeni sp. nov., isolated from Korean rice wine vinegar.</title>
        <authorList>
            <person name="Baek J.H."/>
            <person name="Kim K.H."/>
            <person name="Jeon C.O."/>
            <person name="Han D.M."/>
        </authorList>
    </citation>
    <scope>NUCLEOTIDE SEQUENCE [LARGE SCALE GENOMIC DNA]</scope>
    <source>
        <strain evidence="2 3">B6</strain>
        <plasmid evidence="2 3">unnamed1</plasmid>
    </source>
</reference>
<dbReference type="Gene3D" id="3.30.460.10">
    <property type="entry name" value="Beta Polymerase, domain 2"/>
    <property type="match status" value="1"/>
</dbReference>
<dbReference type="Pfam" id="PF01909">
    <property type="entry name" value="NTP_transf_2"/>
    <property type="match status" value="1"/>
</dbReference>
<dbReference type="Proteomes" id="UP000287027">
    <property type="component" value="Plasmid unnamed1"/>
</dbReference>
<evidence type="ECO:0000313" key="3">
    <source>
        <dbReference type="Proteomes" id="UP000287027"/>
    </source>
</evidence>
<accession>A0A5B9GMZ0</accession>
<name>A0A5B9GMZ0_9PROT</name>
<keyword evidence="2" id="KW-0808">Transferase</keyword>
<keyword evidence="3" id="KW-1185">Reference proteome</keyword>
<dbReference type="KEGG" id="aoy:EOV40_013255"/>
<organism evidence="2 3">
    <name type="scientific">Acetobacter oryzoeni</name>
    <dbReference type="NCBI Taxonomy" id="2500548"/>
    <lineage>
        <taxon>Bacteria</taxon>
        <taxon>Pseudomonadati</taxon>
        <taxon>Pseudomonadota</taxon>
        <taxon>Alphaproteobacteria</taxon>
        <taxon>Acetobacterales</taxon>
        <taxon>Acetobacteraceae</taxon>
        <taxon>Acetobacter</taxon>
    </lineage>
</organism>
<dbReference type="RefSeq" id="WP_128106313.1">
    <property type="nucleotide sequence ID" value="NZ_CP042809.1"/>
</dbReference>
<dbReference type="InterPro" id="IPR043519">
    <property type="entry name" value="NT_sf"/>
</dbReference>
<keyword evidence="2" id="KW-0614">Plasmid</keyword>
<feature type="domain" description="Polymerase nucleotidyl transferase" evidence="1">
    <location>
        <begin position="15"/>
        <end position="103"/>
    </location>
</feature>